<evidence type="ECO:0000256" key="2">
    <source>
        <dbReference type="ARBA" id="ARBA00022801"/>
    </source>
</evidence>
<comment type="caution">
    <text evidence="4">The sequence shown here is derived from an EMBL/GenBank/DDBJ whole genome shotgun (WGS) entry which is preliminary data.</text>
</comment>
<keyword evidence="5" id="KW-1185">Reference proteome</keyword>
<proteinExistence type="predicted"/>
<dbReference type="Proteomes" id="UP001203880">
    <property type="component" value="Unassembled WGS sequence"/>
</dbReference>
<dbReference type="InterPro" id="IPR015797">
    <property type="entry name" value="NUDIX_hydrolase-like_dom_sf"/>
</dbReference>
<protein>
    <submittedName>
        <fullName evidence="4">NUDIX hydrolase</fullName>
    </submittedName>
</protein>
<dbReference type="GO" id="GO:0016787">
    <property type="term" value="F:hydrolase activity"/>
    <property type="evidence" value="ECO:0007669"/>
    <property type="project" value="UniProtKB-KW"/>
</dbReference>
<gene>
    <name evidence="4" type="ORF">M3P21_02040</name>
</gene>
<comment type="cofactor">
    <cofactor evidence="1">
        <name>Mg(2+)</name>
        <dbReference type="ChEBI" id="CHEBI:18420"/>
    </cofactor>
</comment>
<dbReference type="InterPro" id="IPR000086">
    <property type="entry name" value="NUDIX_hydrolase_dom"/>
</dbReference>
<dbReference type="PROSITE" id="PS51462">
    <property type="entry name" value="NUDIX"/>
    <property type="match status" value="1"/>
</dbReference>
<dbReference type="CDD" id="cd04682">
    <property type="entry name" value="NUDIX_Hydrolase"/>
    <property type="match status" value="1"/>
</dbReference>
<dbReference type="EMBL" id="JAMFMB010000002">
    <property type="protein sequence ID" value="MCL6282296.1"/>
    <property type="molecule type" value="Genomic_DNA"/>
</dbReference>
<keyword evidence="2 4" id="KW-0378">Hydrolase</keyword>
<dbReference type="SUPFAM" id="SSF55811">
    <property type="entry name" value="Nudix"/>
    <property type="match status" value="1"/>
</dbReference>
<dbReference type="PROSITE" id="PS00893">
    <property type="entry name" value="NUDIX_BOX"/>
    <property type="match status" value="1"/>
</dbReference>
<evidence type="ECO:0000259" key="3">
    <source>
        <dbReference type="PROSITE" id="PS51462"/>
    </source>
</evidence>
<accession>A0ABT0PXF7</accession>
<feature type="domain" description="Nudix hydrolase" evidence="3">
    <location>
        <begin position="2"/>
        <end position="129"/>
    </location>
</feature>
<reference evidence="4" key="1">
    <citation type="submission" date="2022-05" db="EMBL/GenBank/DDBJ databases">
        <authorList>
            <person name="Park J.-S."/>
        </authorList>
    </citation>
    <scope>NUCLEOTIDE SEQUENCE</scope>
    <source>
        <strain evidence="4">2012CJ41-6</strain>
    </source>
</reference>
<sequence>MSNFRGAKLALFLGPDLVVIQRDDYAHIPYPGCWDFPGGGREGNETPEACALRETREEVNLSLSASDLIWSRQYGPNWFFVTRLGKQRIADIRLGDEGQSWRMMAPETYLSHPMGISLFKTRLQDYLTETQTGFFTPSF</sequence>
<evidence type="ECO:0000313" key="5">
    <source>
        <dbReference type="Proteomes" id="UP001203880"/>
    </source>
</evidence>
<name>A0ABT0PXF7_9RHOB</name>
<dbReference type="InterPro" id="IPR020084">
    <property type="entry name" value="NUDIX_hydrolase_CS"/>
</dbReference>
<evidence type="ECO:0000256" key="1">
    <source>
        <dbReference type="ARBA" id="ARBA00001946"/>
    </source>
</evidence>
<dbReference type="Pfam" id="PF00293">
    <property type="entry name" value="NUDIX"/>
    <property type="match status" value="1"/>
</dbReference>
<dbReference type="RefSeq" id="WP_249706416.1">
    <property type="nucleotide sequence ID" value="NZ_JAMFMB010000002.1"/>
</dbReference>
<evidence type="ECO:0000313" key="4">
    <source>
        <dbReference type="EMBL" id="MCL6282296.1"/>
    </source>
</evidence>
<dbReference type="Gene3D" id="3.90.79.10">
    <property type="entry name" value="Nucleoside Triphosphate Pyrophosphohydrolase"/>
    <property type="match status" value="1"/>
</dbReference>
<organism evidence="4 5">
    <name type="scientific">Ruegeria spongiae</name>
    <dbReference type="NCBI Taxonomy" id="2942209"/>
    <lineage>
        <taxon>Bacteria</taxon>
        <taxon>Pseudomonadati</taxon>
        <taxon>Pseudomonadota</taxon>
        <taxon>Alphaproteobacteria</taxon>
        <taxon>Rhodobacterales</taxon>
        <taxon>Roseobacteraceae</taxon>
        <taxon>Ruegeria</taxon>
    </lineage>
</organism>